<dbReference type="EMBL" id="MU002098">
    <property type="protein sequence ID" value="KAF2790022.1"/>
    <property type="molecule type" value="Genomic_DNA"/>
</dbReference>
<feature type="transmembrane region" description="Helical" evidence="1">
    <location>
        <begin position="13"/>
        <end position="32"/>
    </location>
</feature>
<sequence length="173" mass="20118">MALVFGHDFLLCASSWVGTINVLCFDRLFLFLQRRHRRWSPIHSRDCLDIISLGFARITTTYKNHCIFSLAFYTKKNLFPTLQKVKPFGPDFDCAYACPPKHLGSPETEPPQPQLAERRKRIPAPTHTHPRLPFPESLLILPKHFAHVRFFLPGVGLRIAAKHVLQLLRRRRR</sequence>
<reference evidence="2" key="1">
    <citation type="journal article" date="2020" name="Stud. Mycol.">
        <title>101 Dothideomycetes genomes: a test case for predicting lifestyles and emergence of pathogens.</title>
        <authorList>
            <person name="Haridas S."/>
            <person name="Albert R."/>
            <person name="Binder M."/>
            <person name="Bloem J."/>
            <person name="Labutti K."/>
            <person name="Salamov A."/>
            <person name="Andreopoulos B."/>
            <person name="Baker S."/>
            <person name="Barry K."/>
            <person name="Bills G."/>
            <person name="Bluhm B."/>
            <person name="Cannon C."/>
            <person name="Castanera R."/>
            <person name="Culley D."/>
            <person name="Daum C."/>
            <person name="Ezra D."/>
            <person name="Gonzalez J."/>
            <person name="Henrissat B."/>
            <person name="Kuo A."/>
            <person name="Liang C."/>
            <person name="Lipzen A."/>
            <person name="Lutzoni F."/>
            <person name="Magnuson J."/>
            <person name="Mondo S."/>
            <person name="Nolan M."/>
            <person name="Ohm R."/>
            <person name="Pangilinan J."/>
            <person name="Park H.-J."/>
            <person name="Ramirez L."/>
            <person name="Alfaro M."/>
            <person name="Sun H."/>
            <person name="Tritt A."/>
            <person name="Yoshinaga Y."/>
            <person name="Zwiers L.-H."/>
            <person name="Turgeon B."/>
            <person name="Goodwin S."/>
            <person name="Spatafora J."/>
            <person name="Crous P."/>
            <person name="Grigoriev I."/>
        </authorList>
    </citation>
    <scope>NUCLEOTIDE SEQUENCE</scope>
    <source>
        <strain evidence="2">CBS 109.77</strain>
    </source>
</reference>
<protein>
    <submittedName>
        <fullName evidence="2">Uncharacterized protein</fullName>
    </submittedName>
</protein>
<organism evidence="2 3">
    <name type="scientific">Melanomma pulvis-pyrius CBS 109.77</name>
    <dbReference type="NCBI Taxonomy" id="1314802"/>
    <lineage>
        <taxon>Eukaryota</taxon>
        <taxon>Fungi</taxon>
        <taxon>Dikarya</taxon>
        <taxon>Ascomycota</taxon>
        <taxon>Pezizomycotina</taxon>
        <taxon>Dothideomycetes</taxon>
        <taxon>Pleosporomycetidae</taxon>
        <taxon>Pleosporales</taxon>
        <taxon>Melanommataceae</taxon>
        <taxon>Melanomma</taxon>
    </lineage>
</organism>
<gene>
    <name evidence="2" type="ORF">K505DRAFT_85618</name>
</gene>
<evidence type="ECO:0000313" key="3">
    <source>
        <dbReference type="Proteomes" id="UP000799757"/>
    </source>
</evidence>
<evidence type="ECO:0000256" key="1">
    <source>
        <dbReference type="SAM" id="Phobius"/>
    </source>
</evidence>
<evidence type="ECO:0000313" key="2">
    <source>
        <dbReference type="EMBL" id="KAF2790022.1"/>
    </source>
</evidence>
<keyword evidence="1" id="KW-1133">Transmembrane helix</keyword>
<dbReference type="Proteomes" id="UP000799757">
    <property type="component" value="Unassembled WGS sequence"/>
</dbReference>
<name>A0A6A6X111_9PLEO</name>
<keyword evidence="3" id="KW-1185">Reference proteome</keyword>
<keyword evidence="1" id="KW-0812">Transmembrane</keyword>
<proteinExistence type="predicted"/>
<dbReference type="AlphaFoldDB" id="A0A6A6X111"/>
<keyword evidence="1" id="KW-0472">Membrane</keyword>
<accession>A0A6A6X111</accession>